<dbReference type="InterPro" id="IPR002490">
    <property type="entry name" value="V-ATPase_116kDa_su"/>
</dbReference>
<dbReference type="GO" id="GO:0007035">
    <property type="term" value="P:vacuolar acidification"/>
    <property type="evidence" value="ECO:0007669"/>
    <property type="project" value="TreeGrafter"/>
</dbReference>
<keyword evidence="4 8" id="KW-0812">Transmembrane</keyword>
<keyword evidence="6 8" id="KW-0406">Ion transport</keyword>
<evidence type="ECO:0000256" key="3">
    <source>
        <dbReference type="ARBA" id="ARBA00022448"/>
    </source>
</evidence>
<comment type="function">
    <text evidence="8">Essential component of the vacuolar proton pump (V-ATPase), a multimeric enzyme that catalyzes the translocation of protons across the membranes. Required for assembly and activity of the V-ATPase.</text>
</comment>
<keyword evidence="10" id="KW-1185">Reference proteome</keyword>
<keyword evidence="3 8" id="KW-0813">Transport</keyword>
<dbReference type="AlphaFoldDB" id="A0A2G9UIJ5"/>
<keyword evidence="5 8" id="KW-1133">Transmembrane helix</keyword>
<feature type="transmembrane region" description="Helical" evidence="8">
    <location>
        <begin position="26"/>
        <end position="55"/>
    </location>
</feature>
<dbReference type="OrthoDB" id="5832475at2759"/>
<comment type="similarity">
    <text evidence="2 8">Belongs to the V-ATPase 116 kDa subunit family.</text>
</comment>
<dbReference type="GO" id="GO:0033179">
    <property type="term" value="C:proton-transporting V-type ATPase, V0 domain"/>
    <property type="evidence" value="ECO:0007669"/>
    <property type="project" value="InterPro"/>
</dbReference>
<evidence type="ECO:0000256" key="1">
    <source>
        <dbReference type="ARBA" id="ARBA00004141"/>
    </source>
</evidence>
<dbReference type="Pfam" id="PF01496">
    <property type="entry name" value="V_ATPase_I"/>
    <property type="match status" value="1"/>
</dbReference>
<dbReference type="PANTHER" id="PTHR11629:SF63">
    <property type="entry name" value="V-TYPE PROTON ATPASE SUBUNIT A"/>
    <property type="match status" value="1"/>
</dbReference>
<evidence type="ECO:0000256" key="4">
    <source>
        <dbReference type="ARBA" id="ARBA00022692"/>
    </source>
</evidence>
<dbReference type="Proteomes" id="UP000230423">
    <property type="component" value="Unassembled WGS sequence"/>
</dbReference>
<accession>A0A2G9UIJ5</accession>
<dbReference type="GO" id="GO:0005886">
    <property type="term" value="C:plasma membrane"/>
    <property type="evidence" value="ECO:0007669"/>
    <property type="project" value="TreeGrafter"/>
</dbReference>
<evidence type="ECO:0000256" key="8">
    <source>
        <dbReference type="RuleBase" id="RU361189"/>
    </source>
</evidence>
<protein>
    <recommendedName>
        <fullName evidence="8">V-type proton ATPase subunit a</fullName>
    </recommendedName>
</protein>
<evidence type="ECO:0000256" key="6">
    <source>
        <dbReference type="ARBA" id="ARBA00023065"/>
    </source>
</evidence>
<evidence type="ECO:0000256" key="7">
    <source>
        <dbReference type="ARBA" id="ARBA00023136"/>
    </source>
</evidence>
<dbReference type="EMBL" id="KZ346432">
    <property type="protein sequence ID" value="PIO70006.1"/>
    <property type="molecule type" value="Genomic_DNA"/>
</dbReference>
<comment type="subcellular location">
    <subcellularLocation>
        <location evidence="1">Membrane</location>
        <topology evidence="1">Multi-pass membrane protein</topology>
    </subcellularLocation>
</comment>
<keyword evidence="8" id="KW-0375">Hydrogen ion transport</keyword>
<name>A0A2G9UIJ5_TELCI</name>
<evidence type="ECO:0000256" key="5">
    <source>
        <dbReference type="ARBA" id="ARBA00022989"/>
    </source>
</evidence>
<evidence type="ECO:0000256" key="2">
    <source>
        <dbReference type="ARBA" id="ARBA00009904"/>
    </source>
</evidence>
<keyword evidence="7 8" id="KW-0472">Membrane</keyword>
<dbReference type="GO" id="GO:0051117">
    <property type="term" value="F:ATPase binding"/>
    <property type="evidence" value="ECO:0007669"/>
    <property type="project" value="TreeGrafter"/>
</dbReference>
<dbReference type="GO" id="GO:0016471">
    <property type="term" value="C:vacuolar proton-transporting V-type ATPase complex"/>
    <property type="evidence" value="ECO:0007669"/>
    <property type="project" value="TreeGrafter"/>
</dbReference>
<proteinExistence type="inferred from homology"/>
<dbReference type="GO" id="GO:0046961">
    <property type="term" value="F:proton-transporting ATPase activity, rotational mechanism"/>
    <property type="evidence" value="ECO:0007669"/>
    <property type="project" value="InterPro"/>
</dbReference>
<organism evidence="9 10">
    <name type="scientific">Teladorsagia circumcincta</name>
    <name type="common">Brown stomach worm</name>
    <name type="synonym">Ostertagia circumcincta</name>
    <dbReference type="NCBI Taxonomy" id="45464"/>
    <lineage>
        <taxon>Eukaryota</taxon>
        <taxon>Metazoa</taxon>
        <taxon>Ecdysozoa</taxon>
        <taxon>Nematoda</taxon>
        <taxon>Chromadorea</taxon>
        <taxon>Rhabditida</taxon>
        <taxon>Rhabditina</taxon>
        <taxon>Rhabditomorpha</taxon>
        <taxon>Strongyloidea</taxon>
        <taxon>Trichostrongylidae</taxon>
        <taxon>Teladorsagia</taxon>
    </lineage>
</organism>
<reference evidence="9 10" key="1">
    <citation type="submission" date="2015-09" db="EMBL/GenBank/DDBJ databases">
        <title>Draft genome of the parasitic nematode Teladorsagia circumcincta isolate WARC Sus (inbred).</title>
        <authorList>
            <person name="Mitreva M."/>
        </authorList>
    </citation>
    <scope>NUCLEOTIDE SEQUENCE [LARGE SCALE GENOMIC DNA]</scope>
    <source>
        <strain evidence="9 10">S</strain>
    </source>
</reference>
<evidence type="ECO:0000313" key="9">
    <source>
        <dbReference type="EMBL" id="PIO70006.1"/>
    </source>
</evidence>
<comment type="caution">
    <text evidence="8">Lacks conserved residue(s) required for the propagation of feature annotation.</text>
</comment>
<dbReference type="PANTHER" id="PTHR11629">
    <property type="entry name" value="VACUOLAR PROTON ATPASES"/>
    <property type="match status" value="1"/>
</dbReference>
<sequence length="74" mass="8534">MGVDPVWNIAVNRLSFSNSMKMKMSVIIGVLQMTFGLFLSFMNHMIVLCSFIINWSHQHVHAKKSACWIHDEPK</sequence>
<gene>
    <name evidence="9" type="ORF">TELCIR_08155</name>
</gene>
<evidence type="ECO:0000313" key="10">
    <source>
        <dbReference type="Proteomes" id="UP000230423"/>
    </source>
</evidence>